<dbReference type="EMBL" id="CADCXV010000709">
    <property type="protein sequence ID" value="CAB0033436.1"/>
    <property type="molecule type" value="Genomic_DNA"/>
</dbReference>
<gene>
    <name evidence="2" type="ORF">TBRA_LOCUS5345</name>
</gene>
<protein>
    <submittedName>
        <fullName evidence="2">Uncharacterized protein</fullName>
    </submittedName>
</protein>
<dbReference type="Proteomes" id="UP000479190">
    <property type="component" value="Unassembled WGS sequence"/>
</dbReference>
<reference evidence="2 3" key="1">
    <citation type="submission" date="2020-02" db="EMBL/GenBank/DDBJ databases">
        <authorList>
            <person name="Ferguson B K."/>
        </authorList>
    </citation>
    <scope>NUCLEOTIDE SEQUENCE [LARGE SCALE GENOMIC DNA]</scope>
</reference>
<keyword evidence="3" id="KW-1185">Reference proteome</keyword>
<feature type="compositionally biased region" description="Polar residues" evidence="1">
    <location>
        <begin position="263"/>
        <end position="274"/>
    </location>
</feature>
<proteinExistence type="predicted"/>
<name>A0A6H5I658_9HYME</name>
<evidence type="ECO:0000313" key="2">
    <source>
        <dbReference type="EMBL" id="CAB0033436.1"/>
    </source>
</evidence>
<accession>A0A6H5I658</accession>
<evidence type="ECO:0000256" key="1">
    <source>
        <dbReference type="SAM" id="MobiDB-lite"/>
    </source>
</evidence>
<evidence type="ECO:0000313" key="3">
    <source>
        <dbReference type="Proteomes" id="UP000479190"/>
    </source>
</evidence>
<sequence length="405" mass="44602">MPWPIHSSKSMPVYHLLEQKPAFIRDLHSTALLRRRAVQVHANNNSHGSQTAEEMIQVVDVHLGLLAELVILTYHHHGPEGTRQLHADTVCRRVLPQMRSRDVRAQYDHRCPRSFISFLTSDDNAGEAPERTRPAPVSVWLRYKEDVNALAYRGDNQFQTPIRGDTNPRRSSIYPAPAFRPIHTVPLYKGAGIRPASASGLTSPPVCQEIEIFQDKLPVGPFGGGRGLFYPYRLCRPAPELRPQLTRRGQVTDPELLGAVTPTALSPNPSTTPSDVGWQPLPPRVRSQCRGHGVLPPWGLPDPAVPFSARSAFETPKGLSQVWGLVSSAPGRPARVRGTAGPEGAQGHPPAFYTLPISASHYTLIPKPAIILLSLNPISLLPFFRLPNCDEPLYYTPETSPLGPS</sequence>
<feature type="region of interest" description="Disordered" evidence="1">
    <location>
        <begin position="260"/>
        <end position="281"/>
    </location>
</feature>
<dbReference type="AlphaFoldDB" id="A0A6H5I658"/>
<organism evidence="2 3">
    <name type="scientific">Trichogramma brassicae</name>
    <dbReference type="NCBI Taxonomy" id="86971"/>
    <lineage>
        <taxon>Eukaryota</taxon>
        <taxon>Metazoa</taxon>
        <taxon>Ecdysozoa</taxon>
        <taxon>Arthropoda</taxon>
        <taxon>Hexapoda</taxon>
        <taxon>Insecta</taxon>
        <taxon>Pterygota</taxon>
        <taxon>Neoptera</taxon>
        <taxon>Endopterygota</taxon>
        <taxon>Hymenoptera</taxon>
        <taxon>Apocrita</taxon>
        <taxon>Proctotrupomorpha</taxon>
        <taxon>Chalcidoidea</taxon>
        <taxon>Trichogrammatidae</taxon>
        <taxon>Trichogramma</taxon>
    </lineage>
</organism>